<dbReference type="InterPro" id="IPR032109">
    <property type="entry name" value="Big_3_5"/>
</dbReference>
<keyword evidence="7" id="KW-0998">Cell outer membrane</keyword>
<evidence type="ECO:0000259" key="8">
    <source>
        <dbReference type="Pfam" id="PF16640"/>
    </source>
</evidence>
<sequence>MNILLKKRYLFLILIVCLFSVSAVSAIEMDNNANMQANDYDSGLMAEYVDKNLLSDSYGTFQELQDEIDAVEEGGTLNLTRNYKYVNGSTASINISKPIIIDGQMHTIEGIDDLKYGTIISFSIDANNVSLKNTNFINFKDFSDEGIVRWNGNNGILTNCNFTKMGYYHGAIVWNGDNGFINNSNFRNNYADLGAAVHWLGNNGRIYSCNFTNNIAGMTAIVSWHGEKGLLYDCIFSNNTGDGSGNSVLWGSKNGCLNKCSFINNYGCSAVDIGQEYTNCSIVNCFFVNNSANEYYGGAISCYSELSSYILNSTFINNSALEGGAIYCRDNKNGIISNCTFINNSADLGRSIYWTTYMDWKPACGSLINNSYSSDYDNVYAYGDNLTIIKKDSKFDINIISSEFPILIESYLIGKNENLIIKPILIEISNKNTNNSFSKYTDDNGRVNFTDLDVGTWNVTYLFEGNDNYYPCNATATITVLPPSTSLTIADVNATVGYDVVLSANVNSPNNLTIDEGFVSFYINDEFIGDASVSGGVASLTYEILEYGDDYTITAIYNGNNYLSSNSTAKLFVDPGNINTSKYSSFGTFKALSKLIDNTAEGDVLTLTKDYIYISGSNDGLGLANSITIDGKGHIIDGNNMSRIFYIIPNNVILKNITFINALFKGDGGAIKWSGSNGTLNSCNFINCSNCINPRKDSYHGGALYVGGKNMNISYCNFINNHAWDGAAMDIYRENSFVSYCNFINNSAEDRSGAISVRSDNHKFFNCNFINNTAKDMAGVMESYGDSIEINECLFLNNSAEDVGAVSLDGYDNHIYGCIFKNNFAKYCGALYFPSCYDSYVVNCMFINNYATNHCGAFRITNCDNIYINNCDFINNTAPSYRTVLLEVNEDIYLSYCNFYPEFDNIDLSGDENINIIKKNSYLILNNYTCNYNEEIMGTALLKNYNNTEFLSNYTIIFKLTNGVVHNNFYSKSNNEGIIQFPNELSQLKCGIWNVTVIFNGNDNYYPCNATAIITVLPQSSSLTIEDVNTTVGHDITLVANVTSDLSINEGIVTFYDSESQIGQSQVTNGIATLSYIPITDGEHIITAVFNSNNYLSSNNTAKLLVDSATVDVLVDAGVVGFNSTFIVNVKGLYSTVNDGNVKFYVDNDYLGEVPVVNGSVSIDYVPLIVGNHIVNVIYCDSEKFIDDEDSTDYYVLKADTVINVNDLYSTVGHDITITSTVTSSNNIIINEGYVTFYDGDEYIGESYVTNGKATLTYTPTTAGDHTITAIFNSDNYLSSNDTAVLSVEKANVDLAIADIASVYFTNPSYFAVNVNSNYKAVNEGKIKYYVNDDLVATADVYGGAANLDYVTTSAGTFLLTAVYDENDNYLASNATAIFTVNKMPTVLSAESLIFDEKGDKIFTAELKDDNSNGVSGQNVKIETIKYSGESRTFNGITDMNGIAEYDVKNLEGGMWFVIGTYTGNENYINSKFTDKFIVVRIDTTTNIEGIDDHPTVNHTYKLKANIHDENGKLVKEGIVQFYLDGVDIGSIDLSKNQGHQSTLQKGLLGAANPAFNYILSEEDEDLYLEFTPTEAGNFTLSAVYEGTTLYKSSTSETDFIVKESWMDTTELITSDVKMAYKGYGELIVTLMDDDTGKVIGGADLTVTLNNVDYALKTDSAGQASLSIPSSLSPKTYVATISYAGNEIYASSNTTANIVVTKAGTVISAPDVSVAYKDPNGELVATITNEHGKALVVNLNVNFNGVDYVVRTDSNGQASIPIGNLTPGKYSATISYKGSSNYKASTATAKVTVTKSGTIISAPDVNIAYKDPNGELVATIINEHGKALVVNLNVNFNGVDYVVRTDSECRASIPIGTLSPGKYSATISYKGSSNYKASTETAKVTVTKSGTVISAPDVKIAYKDPNGELVSTITNEHGKPLVVNLNVELNGKTYTVRTDSEGQASIPIDTLTPGTYTATISYKGSSNYKATSTTAKVTVTKSGTVISAPDVNVAYKDPNGEVVATITNEHGKPLVVNLNVELNGKTYTVRTDSNGQVSIPIDTLAPGKYSATISYKGSSNYKATSTTAKVTVTKSATVISAPNVNIAYKDPNGELVATITNEHGKPLVVNLNVNINGKDFTVRTDSNGQASLAIDTLTPGTYTATISYKGSSNYKASTTTAKVTVTKSATVISAPDVSVSYGDSNGKLVSTITNEHGKPLVVNLNVDLNGKTYTAKTDSNGQISVSTADLAPGTYTAAISYKGSSNYKATSTTAKIVVKQ</sequence>
<keyword evidence="4" id="KW-0964">Secreted</keyword>
<comment type="subcellular location">
    <subcellularLocation>
        <location evidence="1">Cell envelope</location>
    </subcellularLocation>
    <subcellularLocation>
        <location evidence="2">Cell outer membrane</location>
    </subcellularLocation>
    <subcellularLocation>
        <location evidence="3">Secreted</location>
    </subcellularLocation>
</comment>
<accession>A0A8T3VHB6</accession>
<dbReference type="Proteomes" id="UP000762703">
    <property type="component" value="Unassembled WGS sequence"/>
</dbReference>
<dbReference type="GO" id="GO:0005576">
    <property type="term" value="C:extracellular region"/>
    <property type="evidence" value="ECO:0007669"/>
    <property type="project" value="UniProtKB-SubCell"/>
</dbReference>
<name>A0A8T3VHB6_9EURY</name>
<protein>
    <recommendedName>
        <fullName evidence="8">Bacterial Ig-like domain-containing protein</fullName>
    </recommendedName>
</protein>
<dbReference type="EMBL" id="SUTE01000057">
    <property type="protein sequence ID" value="MBE6505546.1"/>
    <property type="molecule type" value="Genomic_DNA"/>
</dbReference>
<reference evidence="9" key="1">
    <citation type="submission" date="2019-04" db="EMBL/GenBank/DDBJ databases">
        <title>Evolution of Biomass-Degrading Anaerobic Consortia Revealed by Metagenomics.</title>
        <authorList>
            <person name="Peng X."/>
        </authorList>
    </citation>
    <scope>NUCLEOTIDE SEQUENCE</scope>
    <source>
        <strain evidence="9">SIG12</strain>
    </source>
</reference>
<dbReference type="PANTHER" id="PTHR11319:SF35">
    <property type="entry name" value="OUTER MEMBRANE PROTEIN PMPC-RELATED"/>
    <property type="match status" value="1"/>
</dbReference>
<keyword evidence="6" id="KW-0472">Membrane</keyword>
<evidence type="ECO:0000256" key="6">
    <source>
        <dbReference type="ARBA" id="ARBA00023136"/>
    </source>
</evidence>
<dbReference type="SUPFAM" id="SSF49373">
    <property type="entry name" value="Invasin/intimin cell-adhesion fragments"/>
    <property type="match status" value="1"/>
</dbReference>
<evidence type="ECO:0000256" key="7">
    <source>
        <dbReference type="ARBA" id="ARBA00023237"/>
    </source>
</evidence>
<dbReference type="InterPro" id="IPR008964">
    <property type="entry name" value="Invasin/intimin_cell_adhesion"/>
</dbReference>
<proteinExistence type="predicted"/>
<dbReference type="InterPro" id="IPR013783">
    <property type="entry name" value="Ig-like_fold"/>
</dbReference>
<evidence type="ECO:0000256" key="2">
    <source>
        <dbReference type="ARBA" id="ARBA00004442"/>
    </source>
</evidence>
<dbReference type="InterPro" id="IPR011050">
    <property type="entry name" value="Pectin_lyase_fold/virulence"/>
</dbReference>
<comment type="caution">
    <text evidence="9">The sequence shown here is derived from an EMBL/GenBank/DDBJ whole genome shotgun (WGS) entry which is preliminary data.</text>
</comment>
<evidence type="ECO:0000256" key="1">
    <source>
        <dbReference type="ARBA" id="ARBA00004196"/>
    </source>
</evidence>
<evidence type="ECO:0000313" key="9">
    <source>
        <dbReference type="EMBL" id="MBE6505546.1"/>
    </source>
</evidence>
<dbReference type="InterPro" id="IPR003368">
    <property type="entry name" value="POMP_repeat"/>
</dbReference>
<dbReference type="NCBIfam" id="TIGR01376">
    <property type="entry name" value="POMP_repeat"/>
    <property type="match status" value="1"/>
</dbReference>
<feature type="domain" description="Bacterial Ig-like" evidence="8">
    <location>
        <begin position="1028"/>
        <end position="1101"/>
    </location>
</feature>
<organism evidence="9 10">
    <name type="scientific">Methanobrevibacter millerae</name>
    <dbReference type="NCBI Taxonomy" id="230361"/>
    <lineage>
        <taxon>Archaea</taxon>
        <taxon>Methanobacteriati</taxon>
        <taxon>Methanobacteriota</taxon>
        <taxon>Methanomada group</taxon>
        <taxon>Methanobacteria</taxon>
        <taxon>Methanobacteriales</taxon>
        <taxon>Methanobacteriaceae</taxon>
        <taxon>Methanobrevibacter</taxon>
    </lineage>
</organism>
<dbReference type="SMART" id="SM00710">
    <property type="entry name" value="PbH1"/>
    <property type="match status" value="12"/>
</dbReference>
<evidence type="ECO:0000256" key="3">
    <source>
        <dbReference type="ARBA" id="ARBA00004613"/>
    </source>
</evidence>
<dbReference type="Pfam" id="PF16640">
    <property type="entry name" value="Big_3_5"/>
    <property type="match status" value="2"/>
</dbReference>
<dbReference type="InterPro" id="IPR006626">
    <property type="entry name" value="PbH1"/>
</dbReference>
<dbReference type="SUPFAM" id="SSF51126">
    <property type="entry name" value="Pectin lyase-like"/>
    <property type="match status" value="2"/>
</dbReference>
<evidence type="ECO:0000256" key="5">
    <source>
        <dbReference type="ARBA" id="ARBA00022729"/>
    </source>
</evidence>
<evidence type="ECO:0000313" key="10">
    <source>
        <dbReference type="Proteomes" id="UP000762703"/>
    </source>
</evidence>
<dbReference type="PANTHER" id="PTHR11319">
    <property type="entry name" value="G PROTEIN-COUPLED RECEPTOR-RELATED"/>
    <property type="match status" value="1"/>
</dbReference>
<keyword evidence="5" id="KW-0732">Signal</keyword>
<dbReference type="Gene3D" id="2.60.40.1120">
    <property type="entry name" value="Carboxypeptidase-like, regulatory domain"/>
    <property type="match status" value="4"/>
</dbReference>
<dbReference type="Gene3D" id="2.60.40.10">
    <property type="entry name" value="Immunoglobulins"/>
    <property type="match status" value="6"/>
</dbReference>
<feature type="domain" description="Bacterial Ig-like" evidence="8">
    <location>
        <begin position="1210"/>
        <end position="1285"/>
    </location>
</feature>
<gene>
    <name evidence="9" type="ORF">E7Z73_07405</name>
</gene>
<evidence type="ECO:0000256" key="4">
    <source>
        <dbReference type="ARBA" id="ARBA00022525"/>
    </source>
</evidence>